<reference evidence="1 2" key="1">
    <citation type="journal article" date="2008" name="Nature">
        <title>The Phaeodactylum genome reveals the evolutionary history of diatom genomes.</title>
        <authorList>
            <person name="Bowler C."/>
            <person name="Allen A.E."/>
            <person name="Badger J.H."/>
            <person name="Grimwood J."/>
            <person name="Jabbari K."/>
            <person name="Kuo A."/>
            <person name="Maheswari U."/>
            <person name="Martens C."/>
            <person name="Maumus F."/>
            <person name="Otillar R.P."/>
            <person name="Rayko E."/>
            <person name="Salamov A."/>
            <person name="Vandepoele K."/>
            <person name="Beszteri B."/>
            <person name="Gruber A."/>
            <person name="Heijde M."/>
            <person name="Katinka M."/>
            <person name="Mock T."/>
            <person name="Valentin K."/>
            <person name="Verret F."/>
            <person name="Berges J.A."/>
            <person name="Brownlee C."/>
            <person name="Cadoret J.P."/>
            <person name="Chiovitti A."/>
            <person name="Choi C.J."/>
            <person name="Coesel S."/>
            <person name="De Martino A."/>
            <person name="Detter J.C."/>
            <person name="Durkin C."/>
            <person name="Falciatore A."/>
            <person name="Fournet J."/>
            <person name="Haruta M."/>
            <person name="Huysman M.J."/>
            <person name="Jenkins B.D."/>
            <person name="Jiroutova K."/>
            <person name="Jorgensen R.E."/>
            <person name="Joubert Y."/>
            <person name="Kaplan A."/>
            <person name="Kroger N."/>
            <person name="Kroth P.G."/>
            <person name="La Roche J."/>
            <person name="Lindquist E."/>
            <person name="Lommer M."/>
            <person name="Martin-Jezequel V."/>
            <person name="Lopez P.J."/>
            <person name="Lucas S."/>
            <person name="Mangogna M."/>
            <person name="McGinnis K."/>
            <person name="Medlin L.K."/>
            <person name="Montsant A."/>
            <person name="Oudot-Le Secq M.P."/>
            <person name="Napoli C."/>
            <person name="Obornik M."/>
            <person name="Parker M.S."/>
            <person name="Petit J.L."/>
            <person name="Porcel B.M."/>
            <person name="Poulsen N."/>
            <person name="Robison M."/>
            <person name="Rychlewski L."/>
            <person name="Rynearson T.A."/>
            <person name="Schmutz J."/>
            <person name="Shapiro H."/>
            <person name="Siaut M."/>
            <person name="Stanley M."/>
            <person name="Sussman M.R."/>
            <person name="Taylor A.R."/>
            <person name="Vardi A."/>
            <person name="von Dassow P."/>
            <person name="Vyverman W."/>
            <person name="Willis A."/>
            <person name="Wyrwicz L.S."/>
            <person name="Rokhsar D.S."/>
            <person name="Weissenbach J."/>
            <person name="Armbrust E.V."/>
            <person name="Green B.R."/>
            <person name="Van de Peer Y."/>
            <person name="Grigoriev I.V."/>
        </authorList>
    </citation>
    <scope>NUCLEOTIDE SEQUENCE [LARGE SCALE GENOMIC DNA]</scope>
    <source>
        <strain evidence="1 2">CCAP 1055/1</strain>
    </source>
</reference>
<dbReference type="Proteomes" id="UP000000759">
    <property type="component" value="Chromosome 9"/>
</dbReference>
<accession>B7G075</accession>
<keyword evidence="2" id="KW-1185">Reference proteome</keyword>
<dbReference type="AlphaFoldDB" id="B7G075"/>
<dbReference type="EMBL" id="CM000612">
    <property type="protein sequence ID" value="EEC48036.1"/>
    <property type="molecule type" value="Genomic_DNA"/>
</dbReference>
<organism evidence="1 2">
    <name type="scientific">Phaeodactylum tricornutum (strain CCAP 1055/1)</name>
    <dbReference type="NCBI Taxonomy" id="556484"/>
    <lineage>
        <taxon>Eukaryota</taxon>
        <taxon>Sar</taxon>
        <taxon>Stramenopiles</taxon>
        <taxon>Ochrophyta</taxon>
        <taxon>Bacillariophyta</taxon>
        <taxon>Bacillariophyceae</taxon>
        <taxon>Bacillariophycidae</taxon>
        <taxon>Naviculales</taxon>
        <taxon>Phaeodactylaceae</taxon>
        <taxon>Phaeodactylum</taxon>
    </lineage>
</organism>
<dbReference type="HOGENOM" id="CLU_870069_0_0_1"/>
<reference evidence="2" key="2">
    <citation type="submission" date="2008-08" db="EMBL/GenBank/DDBJ databases">
        <authorList>
            <consortium name="Diatom Consortium"/>
            <person name="Grigoriev I."/>
            <person name="Grimwood J."/>
            <person name="Kuo A."/>
            <person name="Otillar R.P."/>
            <person name="Salamov A."/>
            <person name="Detter J.C."/>
            <person name="Lindquist E."/>
            <person name="Shapiro H."/>
            <person name="Lucas S."/>
            <person name="Glavina del Rio T."/>
            <person name="Pitluck S."/>
            <person name="Rokhsar D."/>
            <person name="Bowler C."/>
        </authorList>
    </citation>
    <scope>GENOME REANNOTATION</scope>
    <source>
        <strain evidence="2">CCAP 1055/1</strain>
    </source>
</reference>
<proteinExistence type="predicted"/>
<evidence type="ECO:0000313" key="2">
    <source>
        <dbReference type="Proteomes" id="UP000000759"/>
    </source>
</evidence>
<protein>
    <submittedName>
        <fullName evidence="1">Uncharacterized protein</fullName>
    </submittedName>
</protein>
<name>B7G075_PHATC</name>
<sequence>MNAAWLALFPLGGILVEIAMEMISITIHKSSKFLLHPTMSANSRKQYRNSLVPKLSPWRFLSSPMLLAVLCSGFSSTLAFAPQSTSPVRTSPTGFYADWENTICKRGRTFRLQYRDGDTGGVGSTQQLKNSKTDVAFQQHTSRWWKAFLPSSPPTVDQTSEKVDEYLEFLDRRYHQIHDEEITPTPAPKFSALKWLQGGQEDIGNISDQQHDNALYVLGVAGLASQRLLQKHAAGYEAERQEVPTPSAACTERAIDAVLESRLALNWELSALFAPLTAVLRLVSIQRNVLARQQTLRIRTVTAFLTKNVTAGATKVARAAWSLGGGKKNVAWTMAVMAAFILLLLRPIVESAIGASAA</sequence>
<dbReference type="GeneID" id="7201361"/>
<evidence type="ECO:0000313" key="1">
    <source>
        <dbReference type="EMBL" id="EEC48036.1"/>
    </source>
</evidence>
<gene>
    <name evidence="1" type="ORF">PHATRDRAFT_46143</name>
</gene>
<dbReference type="RefSeq" id="XP_002180628.1">
    <property type="nucleotide sequence ID" value="XM_002180592.1"/>
</dbReference>
<dbReference type="InParanoid" id="B7G075"/>
<dbReference type="OrthoDB" id="48276at2759"/>
<dbReference type="KEGG" id="pti:PHATRDRAFT_46143"/>
<dbReference type="PaxDb" id="2850-Phatr46143"/>